<accession>A0AA88D1L9</accession>
<gene>
    <name evidence="1" type="ORF">TIFTF001_000553</name>
</gene>
<keyword evidence="2" id="KW-1185">Reference proteome</keyword>
<name>A0AA88D1L9_FICCA</name>
<organism evidence="1 2">
    <name type="scientific">Ficus carica</name>
    <name type="common">Common fig</name>
    <dbReference type="NCBI Taxonomy" id="3494"/>
    <lineage>
        <taxon>Eukaryota</taxon>
        <taxon>Viridiplantae</taxon>
        <taxon>Streptophyta</taxon>
        <taxon>Embryophyta</taxon>
        <taxon>Tracheophyta</taxon>
        <taxon>Spermatophyta</taxon>
        <taxon>Magnoliopsida</taxon>
        <taxon>eudicotyledons</taxon>
        <taxon>Gunneridae</taxon>
        <taxon>Pentapetalae</taxon>
        <taxon>rosids</taxon>
        <taxon>fabids</taxon>
        <taxon>Rosales</taxon>
        <taxon>Moraceae</taxon>
        <taxon>Ficeae</taxon>
        <taxon>Ficus</taxon>
    </lineage>
</organism>
<protein>
    <submittedName>
        <fullName evidence="1">Uncharacterized protein</fullName>
    </submittedName>
</protein>
<dbReference type="EMBL" id="BTGU01000001">
    <property type="protein sequence ID" value="GMN24399.1"/>
    <property type="molecule type" value="Genomic_DNA"/>
</dbReference>
<dbReference type="AlphaFoldDB" id="A0AA88D1L9"/>
<sequence length="80" mass="9218">MNSFFLVGTKNVIEVCLIRTQIDHVPFIFTIESKSLYNSYKLMENDTALYLERRINYGANNSIPGVIRELEQGICDKMVV</sequence>
<evidence type="ECO:0000313" key="2">
    <source>
        <dbReference type="Proteomes" id="UP001187192"/>
    </source>
</evidence>
<comment type="caution">
    <text evidence="1">The sequence shown here is derived from an EMBL/GenBank/DDBJ whole genome shotgun (WGS) entry which is preliminary data.</text>
</comment>
<evidence type="ECO:0000313" key="1">
    <source>
        <dbReference type="EMBL" id="GMN24399.1"/>
    </source>
</evidence>
<reference evidence="1" key="1">
    <citation type="submission" date="2023-07" db="EMBL/GenBank/DDBJ databases">
        <title>draft genome sequence of fig (Ficus carica).</title>
        <authorList>
            <person name="Takahashi T."/>
            <person name="Nishimura K."/>
        </authorList>
    </citation>
    <scope>NUCLEOTIDE SEQUENCE</scope>
</reference>
<proteinExistence type="predicted"/>
<dbReference type="Proteomes" id="UP001187192">
    <property type="component" value="Unassembled WGS sequence"/>
</dbReference>